<keyword evidence="6" id="KW-0964">Secreted</keyword>
<accession>A0ABD2K4B4</accession>
<evidence type="ECO:0000256" key="11">
    <source>
        <dbReference type="ARBA" id="ARBA00039895"/>
    </source>
</evidence>
<dbReference type="GO" id="GO:0030570">
    <property type="term" value="F:pectate lyase activity"/>
    <property type="evidence" value="ECO:0007669"/>
    <property type="project" value="UniProtKB-EC"/>
</dbReference>
<keyword evidence="8" id="KW-0106">Calcium</keyword>
<dbReference type="EMBL" id="JBICBT010000833">
    <property type="protein sequence ID" value="KAL3097713.1"/>
    <property type="molecule type" value="Genomic_DNA"/>
</dbReference>
<evidence type="ECO:0000256" key="12">
    <source>
        <dbReference type="SAM" id="SignalP"/>
    </source>
</evidence>
<sequence length="236" mass="24632">MNVLFLLSIALANFSPIFAQWPTAKGTETVSKTIIVNGGTKDFGFKRLTASNVLGDGGLREGQKPIISASNGAVIKNLIIGPNAADGIHCMDDAATFRSTNCKNANFLITGGGARKAHDKVFQFNGGGTVTVKNFVADNIGKLGRSCGNCMPQCKGRKFVFENIKVTGVTATLCGINQNYGDTATIKNVQISGGSTNVCSLFKGNDQQKPPSVIRDYKVGEAGDGKNCVVSGSSSG</sequence>
<dbReference type="GO" id="GO:0005576">
    <property type="term" value="C:extracellular region"/>
    <property type="evidence" value="ECO:0007669"/>
    <property type="project" value="UniProtKB-SubCell"/>
</dbReference>
<evidence type="ECO:0000256" key="9">
    <source>
        <dbReference type="ARBA" id="ARBA00023239"/>
    </source>
</evidence>
<evidence type="ECO:0000256" key="2">
    <source>
        <dbReference type="ARBA" id="ARBA00001913"/>
    </source>
</evidence>
<dbReference type="PANTHER" id="PTHR33407:SF9">
    <property type="entry name" value="PECTATE LYASE F-RELATED"/>
    <property type="match status" value="1"/>
</dbReference>
<evidence type="ECO:0000256" key="3">
    <source>
        <dbReference type="ARBA" id="ARBA00004613"/>
    </source>
</evidence>
<evidence type="ECO:0000256" key="8">
    <source>
        <dbReference type="ARBA" id="ARBA00022837"/>
    </source>
</evidence>
<evidence type="ECO:0000313" key="13">
    <source>
        <dbReference type="EMBL" id="KAL3097713.1"/>
    </source>
</evidence>
<dbReference type="AlphaFoldDB" id="A0ABD2K4B4"/>
<keyword evidence="7 12" id="KW-0732">Signal</keyword>
<protein>
    <recommendedName>
        <fullName evidence="11">Probable pectate lyase F</fullName>
        <ecNumber evidence="5">4.2.2.2</ecNumber>
    </recommendedName>
</protein>
<dbReference type="InterPro" id="IPR012334">
    <property type="entry name" value="Pectin_lyas_fold"/>
</dbReference>
<evidence type="ECO:0000256" key="7">
    <source>
        <dbReference type="ARBA" id="ARBA00022729"/>
    </source>
</evidence>
<evidence type="ECO:0000256" key="4">
    <source>
        <dbReference type="ARBA" id="ARBA00006463"/>
    </source>
</evidence>
<evidence type="ECO:0000256" key="1">
    <source>
        <dbReference type="ARBA" id="ARBA00000695"/>
    </source>
</evidence>
<feature type="chain" id="PRO_5044867769" description="Probable pectate lyase F" evidence="12">
    <location>
        <begin position="20"/>
        <end position="236"/>
    </location>
</feature>
<comment type="cofactor">
    <cofactor evidence="2">
        <name>Ca(2+)</name>
        <dbReference type="ChEBI" id="CHEBI:29108"/>
    </cofactor>
</comment>
<evidence type="ECO:0000256" key="6">
    <source>
        <dbReference type="ARBA" id="ARBA00022525"/>
    </source>
</evidence>
<dbReference type="EC" id="4.2.2.2" evidence="5"/>
<dbReference type="PANTHER" id="PTHR33407">
    <property type="entry name" value="PECTATE LYASE F-RELATED"/>
    <property type="match status" value="1"/>
</dbReference>
<proteinExistence type="inferred from homology"/>
<comment type="subcellular location">
    <subcellularLocation>
        <location evidence="3">Secreted</location>
    </subcellularLocation>
</comment>
<feature type="signal peptide" evidence="12">
    <location>
        <begin position="1"/>
        <end position="19"/>
    </location>
</feature>
<dbReference type="Proteomes" id="UP001620626">
    <property type="component" value="Unassembled WGS sequence"/>
</dbReference>
<comment type="similarity">
    <text evidence="4">Belongs to the polysaccharide lyase 3 family.</text>
</comment>
<evidence type="ECO:0000256" key="5">
    <source>
        <dbReference type="ARBA" id="ARBA00012272"/>
    </source>
</evidence>
<evidence type="ECO:0000313" key="14">
    <source>
        <dbReference type="Proteomes" id="UP001620626"/>
    </source>
</evidence>
<dbReference type="SUPFAM" id="SSF51126">
    <property type="entry name" value="Pectin lyase-like"/>
    <property type="match status" value="1"/>
</dbReference>
<keyword evidence="9" id="KW-0456">Lyase</keyword>
<gene>
    <name evidence="13" type="ORF">niasHT_020187</name>
</gene>
<evidence type="ECO:0000256" key="10">
    <source>
        <dbReference type="ARBA" id="ARBA00025679"/>
    </source>
</evidence>
<dbReference type="InterPro" id="IPR004898">
    <property type="entry name" value="Pectate_lyase_PlyH/PlyE-like"/>
</dbReference>
<keyword evidence="14" id="KW-1185">Reference proteome</keyword>
<organism evidence="13 14">
    <name type="scientific">Heterodera trifolii</name>
    <dbReference type="NCBI Taxonomy" id="157864"/>
    <lineage>
        <taxon>Eukaryota</taxon>
        <taxon>Metazoa</taxon>
        <taxon>Ecdysozoa</taxon>
        <taxon>Nematoda</taxon>
        <taxon>Chromadorea</taxon>
        <taxon>Rhabditida</taxon>
        <taxon>Tylenchina</taxon>
        <taxon>Tylenchomorpha</taxon>
        <taxon>Tylenchoidea</taxon>
        <taxon>Heteroderidae</taxon>
        <taxon>Heteroderinae</taxon>
        <taxon>Heterodera</taxon>
    </lineage>
</organism>
<comment type="caution">
    <text evidence="13">The sequence shown here is derived from an EMBL/GenBank/DDBJ whole genome shotgun (WGS) entry which is preliminary data.</text>
</comment>
<comment type="function">
    <text evidence="10">Pectinolytic enzyme consist of four classes of enzymes: pectin lyase, polygalacturonase, pectin methylesterase and rhamnogalacturonase. Among pectinolytic enzymes, pectin lyase is the most important in depolymerization of pectin, since it cleaves internal glycosidic bonds of highly methylated pectins. Favors pectate, the anion, over pectin, the methyl ester.</text>
</comment>
<dbReference type="InterPro" id="IPR011050">
    <property type="entry name" value="Pectin_lyase_fold/virulence"/>
</dbReference>
<dbReference type="Pfam" id="PF03211">
    <property type="entry name" value="Pectate_lyase"/>
    <property type="match status" value="1"/>
</dbReference>
<dbReference type="Gene3D" id="2.160.20.10">
    <property type="entry name" value="Single-stranded right-handed beta-helix, Pectin lyase-like"/>
    <property type="match status" value="1"/>
</dbReference>
<comment type="catalytic activity">
    <reaction evidence="1">
        <text>Eliminative cleavage of (1-&gt;4)-alpha-D-galacturonan to give oligosaccharides with 4-deoxy-alpha-D-galact-4-enuronosyl groups at their non-reducing ends.</text>
        <dbReference type="EC" id="4.2.2.2"/>
    </reaction>
</comment>
<reference evidence="13 14" key="1">
    <citation type="submission" date="2024-10" db="EMBL/GenBank/DDBJ databases">
        <authorList>
            <person name="Kim D."/>
        </authorList>
    </citation>
    <scope>NUCLEOTIDE SEQUENCE [LARGE SCALE GENOMIC DNA]</scope>
    <source>
        <strain evidence="13">BH-2024</strain>
    </source>
</reference>
<name>A0ABD2K4B4_9BILA</name>